<dbReference type="Pfam" id="PF26080">
    <property type="entry name" value="CUB_animal"/>
    <property type="match status" value="1"/>
</dbReference>
<evidence type="ECO:0000256" key="2">
    <source>
        <dbReference type="PROSITE-ProRule" id="PRU00059"/>
    </source>
</evidence>
<comment type="caution">
    <text evidence="2">Lacks conserved residue(s) required for the propagation of feature annotation.</text>
</comment>
<sequence length="541" mass="60164">MPDTENFGSFYMTPESSNGKNFSEDQVMESGNVEIVTIPYSYVQKIPSPSSTVSSHDSDRYEEVDLLPVKQNRPKDTKKQINNMIKKYLAKLIVEKYGLSKRNNNTNKNNRKYENNILSSNLTNNNLKTDPESKFLYTNVLWDLKNKTISKLKQFFNIFTVVKFNNTECNATNWAGTWQGVCLTSAECTQWNGTALGTCASGYGVCCVFRGTCGDSSSMNCSYFKSPNYPDYYPSNGGVITPTTTVGPTIFPTPDPRLYWYYNNKGSGDESSDNSMMSRQSGSDTMSCTFSVFKSNSNVRQFRIDFIDLDLASPTNGTCTNERLVITGQNTNDRIPVICGYNTGQHVYVDVSQLSGPLKLMILSTTGARKRFKLRICQYTDACTSSQSNCLQYYTGVSGVIQSFNYDQASMFNRSTPGYFNNLNYAICIRREAGYCSITYTNVRNSQTNPFQLVNVLPNGQSTVPSGQAGVDVLNCPDDYIIIDGTRLCGDRFNDGSTSTNFSLNAAVTDTSTGPIVINIRTNSNVTGLGFKLYYMQNACT</sequence>
<dbReference type="Gene3D" id="2.60.120.290">
    <property type="entry name" value="Spermadhesin, CUB domain"/>
    <property type="match status" value="1"/>
</dbReference>
<accession>A0A9N9QH63</accession>
<evidence type="ECO:0000259" key="4">
    <source>
        <dbReference type="PROSITE" id="PS01180"/>
    </source>
</evidence>
<dbReference type="PANTHER" id="PTHR33236:SF11">
    <property type="entry name" value="CUB DOMAIN-CONTAINING PROTEIN"/>
    <property type="match status" value="1"/>
</dbReference>
<evidence type="ECO:0000256" key="3">
    <source>
        <dbReference type="SAM" id="MobiDB-lite"/>
    </source>
</evidence>
<dbReference type="EMBL" id="OU892282">
    <property type="protein sequence ID" value="CAG9770245.1"/>
    <property type="molecule type" value="Genomic_DNA"/>
</dbReference>
<dbReference type="InterPro" id="IPR058698">
    <property type="entry name" value="CUB_metazoa"/>
</dbReference>
<protein>
    <recommendedName>
        <fullName evidence="4">CUB domain-containing protein</fullName>
    </recommendedName>
</protein>
<dbReference type="AlphaFoldDB" id="A0A9N9QH63"/>
<proteinExistence type="predicted"/>
<evidence type="ECO:0000313" key="5">
    <source>
        <dbReference type="EMBL" id="CAG9770245.1"/>
    </source>
</evidence>
<organism evidence="5 6">
    <name type="scientific">Ceutorhynchus assimilis</name>
    <name type="common">cabbage seed weevil</name>
    <dbReference type="NCBI Taxonomy" id="467358"/>
    <lineage>
        <taxon>Eukaryota</taxon>
        <taxon>Metazoa</taxon>
        <taxon>Ecdysozoa</taxon>
        <taxon>Arthropoda</taxon>
        <taxon>Hexapoda</taxon>
        <taxon>Insecta</taxon>
        <taxon>Pterygota</taxon>
        <taxon>Neoptera</taxon>
        <taxon>Endopterygota</taxon>
        <taxon>Coleoptera</taxon>
        <taxon>Polyphaga</taxon>
        <taxon>Cucujiformia</taxon>
        <taxon>Curculionidae</taxon>
        <taxon>Ceutorhynchinae</taxon>
        <taxon>Ceutorhynchus</taxon>
    </lineage>
</organism>
<gene>
    <name evidence="5" type="ORF">CEUTPL_LOCUS10700</name>
</gene>
<keyword evidence="6" id="KW-1185">Reference proteome</keyword>
<dbReference type="InterPro" id="IPR000859">
    <property type="entry name" value="CUB_dom"/>
</dbReference>
<dbReference type="Proteomes" id="UP001152799">
    <property type="component" value="Chromosome 6"/>
</dbReference>
<feature type="region of interest" description="Disordered" evidence="3">
    <location>
        <begin position="1"/>
        <end position="24"/>
    </location>
</feature>
<evidence type="ECO:0000256" key="1">
    <source>
        <dbReference type="ARBA" id="ARBA00023157"/>
    </source>
</evidence>
<reference evidence="5" key="1">
    <citation type="submission" date="2022-01" db="EMBL/GenBank/DDBJ databases">
        <authorList>
            <person name="King R."/>
        </authorList>
    </citation>
    <scope>NUCLEOTIDE SEQUENCE</scope>
</reference>
<dbReference type="PROSITE" id="PS01180">
    <property type="entry name" value="CUB"/>
    <property type="match status" value="1"/>
</dbReference>
<feature type="domain" description="CUB" evidence="4">
    <location>
        <begin position="213"/>
        <end position="379"/>
    </location>
</feature>
<dbReference type="OrthoDB" id="6479909at2759"/>
<keyword evidence="1" id="KW-1015">Disulfide bond</keyword>
<dbReference type="PANTHER" id="PTHR33236">
    <property type="entry name" value="INTRAFLAGELLAR TRANSPORT PROTEIN 122 FAMILY PROTEIN-RELATED"/>
    <property type="match status" value="1"/>
</dbReference>
<dbReference type="InterPro" id="IPR035914">
    <property type="entry name" value="Sperma_CUB_dom_sf"/>
</dbReference>
<evidence type="ECO:0000313" key="6">
    <source>
        <dbReference type="Proteomes" id="UP001152799"/>
    </source>
</evidence>
<name>A0A9N9QH63_9CUCU</name>